<dbReference type="OrthoDB" id="6314973at2"/>
<evidence type="ECO:0000256" key="1">
    <source>
        <dbReference type="SAM" id="Phobius"/>
    </source>
</evidence>
<accession>A0A5R9PYY1</accession>
<dbReference type="EMBL" id="PPSW01000033">
    <property type="protein sequence ID" value="TLX45536.1"/>
    <property type="molecule type" value="Genomic_DNA"/>
</dbReference>
<proteinExistence type="predicted"/>
<feature type="transmembrane region" description="Helical" evidence="1">
    <location>
        <begin position="6"/>
        <end position="38"/>
    </location>
</feature>
<keyword evidence="1" id="KW-1133">Transmembrane helix</keyword>
<evidence type="ECO:0000313" key="3">
    <source>
        <dbReference type="Proteomes" id="UP000309186"/>
    </source>
</evidence>
<organism evidence="2 3">
    <name type="scientific">Pseudoalteromonas phenolica</name>
    <dbReference type="NCBI Taxonomy" id="161398"/>
    <lineage>
        <taxon>Bacteria</taxon>
        <taxon>Pseudomonadati</taxon>
        <taxon>Pseudomonadota</taxon>
        <taxon>Gammaproteobacteria</taxon>
        <taxon>Alteromonadales</taxon>
        <taxon>Pseudoalteromonadaceae</taxon>
        <taxon>Pseudoalteromonas</taxon>
    </lineage>
</organism>
<dbReference type="AlphaFoldDB" id="A0A5R9PYY1"/>
<keyword evidence="1" id="KW-0472">Membrane</keyword>
<feature type="transmembrane region" description="Helical" evidence="1">
    <location>
        <begin position="75"/>
        <end position="93"/>
    </location>
</feature>
<evidence type="ECO:0000313" key="2">
    <source>
        <dbReference type="EMBL" id="TLX45536.1"/>
    </source>
</evidence>
<reference evidence="2 3" key="1">
    <citation type="submission" date="2018-01" db="EMBL/GenBank/DDBJ databases">
        <title>Co-occurrence of chitin degradation, pigmentation and bioactivity in marine Pseudoalteromonas.</title>
        <authorList>
            <person name="Paulsen S."/>
            <person name="Gram L."/>
            <person name="Machado H."/>
        </authorList>
    </citation>
    <scope>NUCLEOTIDE SEQUENCE [LARGE SCALE GENOMIC DNA]</scope>
    <source>
        <strain evidence="2 3">S3663</strain>
    </source>
</reference>
<dbReference type="Pfam" id="PF19983">
    <property type="entry name" value="DUF6419"/>
    <property type="match status" value="1"/>
</dbReference>
<dbReference type="RefSeq" id="WP_138483931.1">
    <property type="nucleotide sequence ID" value="NZ_PPSW01000033.1"/>
</dbReference>
<dbReference type="InterPro" id="IPR046304">
    <property type="entry name" value="DUF6419"/>
</dbReference>
<name>A0A5R9PYY1_9GAMM</name>
<keyword evidence="1" id="KW-0812">Transmembrane</keyword>
<gene>
    <name evidence="2" type="ORF">C1E24_18265</name>
</gene>
<protein>
    <submittedName>
        <fullName evidence="2">Uncharacterized protein</fullName>
    </submittedName>
</protein>
<sequence length="110" mass="11718">MFKAVIGISIVLSFICMLLAAAPFTPAISVSFIFLLFAGFIGYKGFLQSGIVLLFINTLAAVGSPSIDISNTSTLVFVLVVFVISFGGVFFGVRKLNGAQSINNECRNNE</sequence>
<dbReference type="Proteomes" id="UP000309186">
    <property type="component" value="Unassembled WGS sequence"/>
</dbReference>
<comment type="caution">
    <text evidence="2">The sequence shown here is derived from an EMBL/GenBank/DDBJ whole genome shotgun (WGS) entry which is preliminary data.</text>
</comment>
<feature type="transmembrane region" description="Helical" evidence="1">
    <location>
        <begin position="45"/>
        <end position="63"/>
    </location>
</feature>